<gene>
    <name evidence="6" type="primary">icaA</name>
    <name evidence="6" type="ORF">NCTC13315_02300</name>
</gene>
<dbReference type="InterPro" id="IPR029044">
    <property type="entry name" value="Nucleotide-diphossugar_trans"/>
</dbReference>
<dbReference type="EC" id="2.4.1.-" evidence="6"/>
<dbReference type="Pfam" id="PF00535">
    <property type="entry name" value="Glycos_transf_2"/>
    <property type="match status" value="1"/>
</dbReference>
<evidence type="ECO:0000256" key="1">
    <source>
        <dbReference type="ARBA" id="ARBA00006739"/>
    </source>
</evidence>
<protein>
    <submittedName>
        <fullName evidence="6">Glycosyltransferase, family 2</fullName>
        <ecNumber evidence="6">2.4.1.-</ecNumber>
    </submittedName>
</protein>
<evidence type="ECO:0000259" key="5">
    <source>
        <dbReference type="Pfam" id="PF00535"/>
    </source>
</evidence>
<keyword evidence="4" id="KW-1133">Transmembrane helix</keyword>
<dbReference type="CDD" id="cd06423">
    <property type="entry name" value="CESA_like"/>
    <property type="match status" value="1"/>
</dbReference>
<feature type="transmembrane region" description="Helical" evidence="4">
    <location>
        <begin position="368"/>
        <end position="392"/>
    </location>
</feature>
<evidence type="ECO:0000313" key="7">
    <source>
        <dbReference type="Proteomes" id="UP000254968"/>
    </source>
</evidence>
<sequence length="463" mass="54507">MAFIPYFIIGPTSILSIIGLLRGPDKTVPTPAEDWRKATVDLLIPSYNEEKTIILCLSSLSRQTLKPRQIYIVDDASKDHTVTYARLFAEFKHLDIKIIKRELNEGKTPSVYHICNESDADVIALLDADTILRSSNYLERIVEELYQGVGIASACGMVLPLTEADRKREFKEGELEKFSMMYPYIDYSPDKTWFQLTQRAITNSYREELYLFLQRSVYNGEMVFFGTLIFPIGCAVVYRRQYLKNIFDKYVPLFGFDLTTSEDIFFGFAFAQEGYKNTHSRDVYAMTGEPRILKMHKQIFKWSSSFLQSCYYFDDLFLTPFRSFKAFKRRRQEKNDPNIQKAKERRRIQEAYRQPFGENYTRNFGRNIGWFIFTTAIEKMSFPTFIVIFALLQLWEPLLITLGAETLLYSTVIAIMHKNRRLRNFFKAILFTPIRYFQVLFELVVISNLILDLWISKNRKWRK</sequence>
<accession>A0A378I3K4</accession>
<dbReference type="InterPro" id="IPR001173">
    <property type="entry name" value="Glyco_trans_2-like"/>
</dbReference>
<feature type="transmembrane region" description="Helical" evidence="4">
    <location>
        <begin position="398"/>
        <end position="416"/>
    </location>
</feature>
<evidence type="ECO:0000256" key="2">
    <source>
        <dbReference type="ARBA" id="ARBA00022676"/>
    </source>
</evidence>
<name>A0A378I3K4_9GAMM</name>
<feature type="domain" description="Glycosyltransferase 2-like" evidence="5">
    <location>
        <begin position="43"/>
        <end position="155"/>
    </location>
</feature>
<proteinExistence type="inferred from homology"/>
<keyword evidence="2 6" id="KW-0328">Glycosyltransferase</keyword>
<dbReference type="GO" id="GO:0016757">
    <property type="term" value="F:glycosyltransferase activity"/>
    <property type="evidence" value="ECO:0007669"/>
    <property type="project" value="UniProtKB-KW"/>
</dbReference>
<dbReference type="PANTHER" id="PTHR43630">
    <property type="entry name" value="POLY-BETA-1,6-N-ACETYL-D-GLUCOSAMINE SYNTHASE"/>
    <property type="match status" value="1"/>
</dbReference>
<dbReference type="Gene3D" id="3.90.550.10">
    <property type="entry name" value="Spore Coat Polysaccharide Biosynthesis Protein SpsA, Chain A"/>
    <property type="match status" value="1"/>
</dbReference>
<feature type="transmembrane region" description="Helical" evidence="4">
    <location>
        <begin position="222"/>
        <end position="239"/>
    </location>
</feature>
<feature type="transmembrane region" description="Helical" evidence="4">
    <location>
        <begin position="436"/>
        <end position="455"/>
    </location>
</feature>
<dbReference type="AlphaFoldDB" id="A0A378I3K4"/>
<dbReference type="EMBL" id="UGNV01000001">
    <property type="protein sequence ID" value="STX29748.1"/>
    <property type="molecule type" value="Genomic_DNA"/>
</dbReference>
<comment type="similarity">
    <text evidence="1">Belongs to the glycosyltransferase 2 family.</text>
</comment>
<evidence type="ECO:0000313" key="6">
    <source>
        <dbReference type="EMBL" id="STX29748.1"/>
    </source>
</evidence>
<organism evidence="6 7">
    <name type="scientific">Legionella beliardensis</name>
    <dbReference type="NCBI Taxonomy" id="91822"/>
    <lineage>
        <taxon>Bacteria</taxon>
        <taxon>Pseudomonadati</taxon>
        <taxon>Pseudomonadota</taxon>
        <taxon>Gammaproteobacteria</taxon>
        <taxon>Legionellales</taxon>
        <taxon>Legionellaceae</taxon>
        <taxon>Legionella</taxon>
    </lineage>
</organism>
<dbReference type="SUPFAM" id="SSF53448">
    <property type="entry name" value="Nucleotide-diphospho-sugar transferases"/>
    <property type="match status" value="1"/>
</dbReference>
<keyword evidence="4" id="KW-0812">Transmembrane</keyword>
<dbReference type="RefSeq" id="WP_115303417.1">
    <property type="nucleotide sequence ID" value="NZ_CAAAHO010000002.1"/>
</dbReference>
<keyword evidence="3 6" id="KW-0808">Transferase</keyword>
<dbReference type="Proteomes" id="UP000254968">
    <property type="component" value="Unassembled WGS sequence"/>
</dbReference>
<evidence type="ECO:0000256" key="3">
    <source>
        <dbReference type="ARBA" id="ARBA00022679"/>
    </source>
</evidence>
<reference evidence="6 7" key="1">
    <citation type="submission" date="2018-06" db="EMBL/GenBank/DDBJ databases">
        <authorList>
            <consortium name="Pathogen Informatics"/>
            <person name="Doyle S."/>
        </authorList>
    </citation>
    <scope>NUCLEOTIDE SEQUENCE [LARGE SCALE GENOMIC DNA]</scope>
    <source>
        <strain evidence="6 7">NCTC13315</strain>
    </source>
</reference>
<dbReference type="OrthoDB" id="396512at2"/>
<evidence type="ECO:0000256" key="4">
    <source>
        <dbReference type="SAM" id="Phobius"/>
    </source>
</evidence>
<keyword evidence="4" id="KW-0472">Membrane</keyword>
<dbReference type="PANTHER" id="PTHR43630:SF1">
    <property type="entry name" value="POLY-BETA-1,6-N-ACETYL-D-GLUCOSAMINE SYNTHASE"/>
    <property type="match status" value="1"/>
</dbReference>
<keyword evidence="7" id="KW-1185">Reference proteome</keyword>